<dbReference type="Proteomes" id="UP001595387">
    <property type="component" value="Unassembled WGS sequence"/>
</dbReference>
<organism evidence="2 3">
    <name type="scientific">Virgibacillus sediminis</name>
    <dbReference type="NCBI Taxonomy" id="202260"/>
    <lineage>
        <taxon>Bacteria</taxon>
        <taxon>Bacillati</taxon>
        <taxon>Bacillota</taxon>
        <taxon>Bacilli</taxon>
        <taxon>Bacillales</taxon>
        <taxon>Bacillaceae</taxon>
        <taxon>Virgibacillus</taxon>
    </lineage>
</organism>
<dbReference type="InterPro" id="IPR012312">
    <property type="entry name" value="Hemerythrin-like"/>
</dbReference>
<proteinExistence type="predicted"/>
<feature type="domain" description="Hemerythrin-like" evidence="1">
    <location>
        <begin position="11"/>
        <end position="89"/>
    </location>
</feature>
<evidence type="ECO:0000313" key="2">
    <source>
        <dbReference type="EMBL" id="MFC2948055.1"/>
    </source>
</evidence>
<name>A0ABV7A4Z2_9BACI</name>
<dbReference type="EMBL" id="JBHRRZ010000012">
    <property type="protein sequence ID" value="MFC2948055.1"/>
    <property type="molecule type" value="Genomic_DNA"/>
</dbReference>
<sequence>MRDSLKYFWEKDGNQHFRDEEEILLPVYAKYQSSEQPEIAEMLLEHVTIRSYVQQIITSDENSVSLMNRLGQLLDSHIRKEERIIFPMIEDELPEKELQKLKPYLHVDEIPPQK</sequence>
<keyword evidence="3" id="KW-1185">Reference proteome</keyword>
<comment type="caution">
    <text evidence="2">The sequence shown here is derived from an EMBL/GenBank/DDBJ whole genome shotgun (WGS) entry which is preliminary data.</text>
</comment>
<gene>
    <name evidence="2" type="ORF">ACFODW_06825</name>
</gene>
<dbReference type="RefSeq" id="WP_390304665.1">
    <property type="nucleotide sequence ID" value="NZ_JBHRRZ010000012.1"/>
</dbReference>
<protein>
    <submittedName>
        <fullName evidence="2">Hemerythrin domain-containing protein</fullName>
    </submittedName>
</protein>
<reference evidence="3" key="1">
    <citation type="journal article" date="2019" name="Int. J. Syst. Evol. Microbiol.">
        <title>The Global Catalogue of Microorganisms (GCM) 10K type strain sequencing project: providing services to taxonomists for standard genome sequencing and annotation.</title>
        <authorList>
            <consortium name="The Broad Institute Genomics Platform"/>
            <consortium name="The Broad Institute Genome Sequencing Center for Infectious Disease"/>
            <person name="Wu L."/>
            <person name="Ma J."/>
        </authorList>
    </citation>
    <scope>NUCLEOTIDE SEQUENCE [LARGE SCALE GENOMIC DNA]</scope>
    <source>
        <strain evidence="3">KCTC 13193</strain>
    </source>
</reference>
<dbReference type="Gene3D" id="1.20.120.520">
    <property type="entry name" value="nmb1532 protein domain like"/>
    <property type="match status" value="1"/>
</dbReference>
<accession>A0ABV7A4Z2</accession>
<evidence type="ECO:0000313" key="3">
    <source>
        <dbReference type="Proteomes" id="UP001595387"/>
    </source>
</evidence>
<dbReference type="Pfam" id="PF01814">
    <property type="entry name" value="Hemerythrin"/>
    <property type="match status" value="1"/>
</dbReference>
<evidence type="ECO:0000259" key="1">
    <source>
        <dbReference type="Pfam" id="PF01814"/>
    </source>
</evidence>